<dbReference type="RefSeq" id="WP_245949732.1">
    <property type="nucleotide sequence ID" value="NZ_PYAX01000002.1"/>
</dbReference>
<dbReference type="EMBL" id="PYAX01000002">
    <property type="protein sequence ID" value="PSL57580.1"/>
    <property type="molecule type" value="Genomic_DNA"/>
</dbReference>
<dbReference type="Proteomes" id="UP000241118">
    <property type="component" value="Unassembled WGS sequence"/>
</dbReference>
<evidence type="ECO:0000313" key="2">
    <source>
        <dbReference type="Proteomes" id="UP000241118"/>
    </source>
</evidence>
<keyword evidence="2" id="KW-1185">Reference proteome</keyword>
<dbReference type="InterPro" id="IPR009351">
    <property type="entry name" value="AlkZ-like"/>
</dbReference>
<keyword evidence="1" id="KW-0238">DNA-binding</keyword>
<accession>A0A2P8IGJ8</accession>
<sequence length="365" mass="39395">MSVVDGVIGRRLRRHSLVEPSADPVAVVRAMCGAHAQVMSAAELSIGIRTTLTRQRVRDAVWVDRALVKTRGPRGTVHLLPAADLPMWTGALSALPQRLRLLTEEQTAEVVAAIADALRDDELTGDELTEAVVARTGAWAGERVMEAFGGTPWPRWVEAMGVASNRGAMCFAPNKGRKVAYTSPRRWLPGFAPAAEGAVELLHAYLRSYGPATEAHFARWLAAPKRWVDALFERADVELVEGGWVVRGDTSWPDEPPGGVRLLPYFDAYVVGSHPREVVFPGRAFERALSGGQAGNFPVVLVDGVVAGVWHQKRSGRRIVVTVELFGGLSRAGAAELDREVARVGEFLEGRSELVLGPVSVGGHA</sequence>
<gene>
    <name evidence="1" type="ORF">B0I31_102559</name>
</gene>
<name>A0A2P8IGJ8_SACCR</name>
<comment type="caution">
    <text evidence="1">The sequence shown here is derived from an EMBL/GenBank/DDBJ whole genome shotgun (WGS) entry which is preliminary data.</text>
</comment>
<dbReference type="AlphaFoldDB" id="A0A2P8IGJ8"/>
<organism evidence="1 2">
    <name type="scientific">Saccharothrix carnea</name>
    <dbReference type="NCBI Taxonomy" id="1280637"/>
    <lineage>
        <taxon>Bacteria</taxon>
        <taxon>Bacillati</taxon>
        <taxon>Actinomycetota</taxon>
        <taxon>Actinomycetes</taxon>
        <taxon>Pseudonocardiales</taxon>
        <taxon>Pseudonocardiaceae</taxon>
        <taxon>Saccharothrix</taxon>
    </lineage>
</organism>
<dbReference type="PANTHER" id="PTHR38479:SF2">
    <property type="entry name" value="WINGED HELIX DNA-BINDING DOMAIN-CONTAINING PROTEIN"/>
    <property type="match status" value="1"/>
</dbReference>
<dbReference type="GO" id="GO:0003677">
    <property type="term" value="F:DNA binding"/>
    <property type="evidence" value="ECO:0007669"/>
    <property type="project" value="UniProtKB-KW"/>
</dbReference>
<protein>
    <submittedName>
        <fullName evidence="1">Winged helix DNA-binding protein</fullName>
    </submittedName>
</protein>
<dbReference type="PANTHER" id="PTHR38479">
    <property type="entry name" value="LMO0824 PROTEIN"/>
    <property type="match status" value="1"/>
</dbReference>
<reference evidence="1 2" key="1">
    <citation type="submission" date="2018-03" db="EMBL/GenBank/DDBJ databases">
        <title>Genomic Encyclopedia of Type Strains, Phase III (KMG-III): the genomes of soil and plant-associated and newly described type strains.</title>
        <authorList>
            <person name="Whitman W."/>
        </authorList>
    </citation>
    <scope>NUCLEOTIDE SEQUENCE [LARGE SCALE GENOMIC DNA]</scope>
    <source>
        <strain evidence="1 2">CGMCC 4.7097</strain>
    </source>
</reference>
<proteinExistence type="predicted"/>
<dbReference type="Pfam" id="PF06224">
    <property type="entry name" value="AlkZ-like"/>
    <property type="match status" value="1"/>
</dbReference>
<evidence type="ECO:0000313" key="1">
    <source>
        <dbReference type="EMBL" id="PSL57580.1"/>
    </source>
</evidence>